<protein>
    <submittedName>
        <fullName evidence="6">SAM-dependent methyltransferase</fullName>
    </submittedName>
</protein>
<feature type="region of interest" description="Disordered" evidence="4">
    <location>
        <begin position="1"/>
        <end position="21"/>
    </location>
</feature>
<feature type="domain" description="Methyltransferase" evidence="5">
    <location>
        <begin position="43"/>
        <end position="135"/>
    </location>
</feature>
<keyword evidence="2 6" id="KW-0808">Transferase</keyword>
<dbReference type="InterPro" id="IPR041698">
    <property type="entry name" value="Methyltransf_25"/>
</dbReference>
<sequence>MDASLPRDSFESAYAEGTPPWVIGEPQPALVELERAGHVSGSVLDAGCGTGENTILLTELGYEVLGIDGSGTAVATARRNASERGTPARFEVADALDLGTPPRFDTVVDSALLHVFGERDRLVYTRSLHAVCHPGAVLHVLALADTRDAGGPRLSAEAVRGSFGPGWELEELREDRYRGTAGEEYAGQLNVRAGEVVDTAAWLARARRL</sequence>
<dbReference type="Gene3D" id="3.40.50.150">
    <property type="entry name" value="Vaccinia Virus protein VP39"/>
    <property type="match status" value="1"/>
</dbReference>
<evidence type="ECO:0000259" key="5">
    <source>
        <dbReference type="Pfam" id="PF13649"/>
    </source>
</evidence>
<evidence type="ECO:0000313" key="6">
    <source>
        <dbReference type="EMBL" id="NYH76887.1"/>
    </source>
</evidence>
<accession>A0A852Z3J2</accession>
<gene>
    <name evidence="6" type="ORF">FHR84_000201</name>
</gene>
<keyword evidence="1 6" id="KW-0489">Methyltransferase</keyword>
<dbReference type="SUPFAM" id="SSF53335">
    <property type="entry name" value="S-adenosyl-L-methionine-dependent methyltransferases"/>
    <property type="match status" value="1"/>
</dbReference>
<evidence type="ECO:0000256" key="1">
    <source>
        <dbReference type="ARBA" id="ARBA00022603"/>
    </source>
</evidence>
<evidence type="ECO:0000313" key="7">
    <source>
        <dbReference type="Proteomes" id="UP000548304"/>
    </source>
</evidence>
<dbReference type="AlphaFoldDB" id="A0A852Z3J2"/>
<evidence type="ECO:0000256" key="4">
    <source>
        <dbReference type="SAM" id="MobiDB-lite"/>
    </source>
</evidence>
<dbReference type="Pfam" id="PF13649">
    <property type="entry name" value="Methyltransf_25"/>
    <property type="match status" value="1"/>
</dbReference>
<dbReference type="Proteomes" id="UP000548304">
    <property type="component" value="Unassembled WGS sequence"/>
</dbReference>
<dbReference type="InterPro" id="IPR029063">
    <property type="entry name" value="SAM-dependent_MTases_sf"/>
</dbReference>
<proteinExistence type="predicted"/>
<dbReference type="PANTHER" id="PTHR43464">
    <property type="entry name" value="METHYLTRANSFERASE"/>
    <property type="match status" value="1"/>
</dbReference>
<dbReference type="GO" id="GO:0032259">
    <property type="term" value="P:methylation"/>
    <property type="evidence" value="ECO:0007669"/>
    <property type="project" value="UniProtKB-KW"/>
</dbReference>
<keyword evidence="3" id="KW-0949">S-adenosyl-L-methionine</keyword>
<name>A0A852Z3J2_9ACTN</name>
<dbReference type="PANTHER" id="PTHR43464:SF19">
    <property type="entry name" value="UBIQUINONE BIOSYNTHESIS O-METHYLTRANSFERASE, MITOCHONDRIAL"/>
    <property type="match status" value="1"/>
</dbReference>
<comment type="caution">
    <text evidence="6">The sequence shown here is derived from an EMBL/GenBank/DDBJ whole genome shotgun (WGS) entry which is preliminary data.</text>
</comment>
<dbReference type="EMBL" id="JACBYW010000001">
    <property type="protein sequence ID" value="NYH76887.1"/>
    <property type="molecule type" value="Genomic_DNA"/>
</dbReference>
<evidence type="ECO:0000256" key="2">
    <source>
        <dbReference type="ARBA" id="ARBA00022679"/>
    </source>
</evidence>
<reference evidence="6 7" key="1">
    <citation type="submission" date="2020-07" db="EMBL/GenBank/DDBJ databases">
        <title>Genomic Encyclopedia of Type Strains, Phase III (KMG-III): the genomes of soil and plant-associated and newly described type strains.</title>
        <authorList>
            <person name="Whitman W."/>
        </authorList>
    </citation>
    <scope>NUCLEOTIDE SEQUENCE [LARGE SCALE GENOMIC DNA]</scope>
    <source>
        <strain evidence="6 7">CECT 8576</strain>
    </source>
</reference>
<dbReference type="GO" id="GO:0008168">
    <property type="term" value="F:methyltransferase activity"/>
    <property type="evidence" value="ECO:0007669"/>
    <property type="project" value="UniProtKB-KW"/>
</dbReference>
<organism evidence="6 7">
    <name type="scientific">Actinopolyspora biskrensis</name>
    <dbReference type="NCBI Taxonomy" id="1470178"/>
    <lineage>
        <taxon>Bacteria</taxon>
        <taxon>Bacillati</taxon>
        <taxon>Actinomycetota</taxon>
        <taxon>Actinomycetes</taxon>
        <taxon>Actinopolysporales</taxon>
        <taxon>Actinopolysporaceae</taxon>
        <taxon>Actinopolyspora</taxon>
    </lineage>
</organism>
<dbReference type="CDD" id="cd02440">
    <property type="entry name" value="AdoMet_MTases"/>
    <property type="match status" value="1"/>
</dbReference>
<keyword evidence="7" id="KW-1185">Reference proteome</keyword>
<dbReference type="RefSeq" id="WP_179533522.1">
    <property type="nucleotide sequence ID" value="NZ_JACBYW010000001.1"/>
</dbReference>
<evidence type="ECO:0000256" key="3">
    <source>
        <dbReference type="ARBA" id="ARBA00022691"/>
    </source>
</evidence>